<proteinExistence type="predicted"/>
<feature type="domain" description="FecR protein" evidence="1">
    <location>
        <begin position="158"/>
        <end position="217"/>
    </location>
</feature>
<reference evidence="2" key="1">
    <citation type="submission" date="2022-06" db="EMBL/GenBank/DDBJ databases">
        <title>Aeoliella straminimaris, a novel planctomycete from sediments.</title>
        <authorList>
            <person name="Vitorino I.R."/>
            <person name="Lage O.M."/>
        </authorList>
    </citation>
    <scope>NUCLEOTIDE SEQUENCE</scope>
    <source>
        <strain evidence="2">ICT_H6.2</strain>
    </source>
</reference>
<evidence type="ECO:0000259" key="1">
    <source>
        <dbReference type="Pfam" id="PF04773"/>
    </source>
</evidence>
<dbReference type="PANTHER" id="PTHR30273">
    <property type="entry name" value="PERIPLASMIC SIGNAL SENSOR AND SIGMA FACTOR ACTIVATOR FECR-RELATED"/>
    <property type="match status" value="1"/>
</dbReference>
<dbReference type="PANTHER" id="PTHR30273:SF2">
    <property type="entry name" value="PROTEIN FECR"/>
    <property type="match status" value="1"/>
</dbReference>
<dbReference type="Gene3D" id="2.60.120.200">
    <property type="match status" value="1"/>
</dbReference>
<accession>A0A9X2JG28</accession>
<dbReference type="AlphaFoldDB" id="A0A9X2JG28"/>
<protein>
    <submittedName>
        <fullName evidence="2">FecR domain-containing protein</fullName>
    </submittedName>
</protein>
<evidence type="ECO:0000313" key="2">
    <source>
        <dbReference type="EMBL" id="MCO6044650.1"/>
    </source>
</evidence>
<dbReference type="Gene3D" id="2.60.120.1440">
    <property type="match status" value="1"/>
</dbReference>
<dbReference type="Proteomes" id="UP001155241">
    <property type="component" value="Unassembled WGS sequence"/>
</dbReference>
<dbReference type="InterPro" id="IPR006860">
    <property type="entry name" value="FecR"/>
</dbReference>
<dbReference type="GO" id="GO:0016989">
    <property type="term" value="F:sigma factor antagonist activity"/>
    <property type="evidence" value="ECO:0007669"/>
    <property type="project" value="TreeGrafter"/>
</dbReference>
<comment type="caution">
    <text evidence="2">The sequence shown here is derived from an EMBL/GenBank/DDBJ whole genome shotgun (WGS) entry which is preliminary data.</text>
</comment>
<sequence length="576" mass="61825">MAADEANADKLVELLCIEIDIRQVIRVEQAQYAMGLTDGREISSPQTPARTAWYRRGLAVAIACSLLLAVAYRWNEPVEPQGTGVTNRDVDAGKGEGKPVFAATLSETRDCVWDTTTASYASGHLFVVGQELNLVSGAVQLCFETGVLSIVEGPAQFTLRENAMDLSLGRVSAVVPKSATGFAVVTPTSEVIDLGTEFGVSVEKSGASQVHVFSGEVVARSRNIAGEIVGESLFVTTNNAISFGPDSEQYHRLVSDEAAFAKMLNVEDDTYSDIQPPVNRPLLLWLTCGHWVIDDQQCVSVWRDAVCEENTIPDNALQASPEARPRVVGDGFNGHAVLHFDGQDDFLVTTPFHSGNSQTVAFVASVGCVSPVKPDDPRYAPQIISYNGPPQINAAWFSAPNMLEINATARSADRIAVNAYAYVGHRGGGRPPGTPIFVGEVDTGFVGAAGSKHLYAGRVETDLRASRAEITELPSVGEPFVAVYVYDYDTHHAELWINNQTVGFTSAPAPIELTSRKVIGRHGITSRQFCGDIAEVMIYDAALDNSEVATLSESLAEKYGIALPFEAEAEANPGDL</sequence>
<name>A0A9X2JG28_9BACT</name>
<organism evidence="2 3">
    <name type="scientific">Aeoliella straminimaris</name>
    <dbReference type="NCBI Taxonomy" id="2954799"/>
    <lineage>
        <taxon>Bacteria</taxon>
        <taxon>Pseudomonadati</taxon>
        <taxon>Planctomycetota</taxon>
        <taxon>Planctomycetia</taxon>
        <taxon>Pirellulales</taxon>
        <taxon>Lacipirellulaceae</taxon>
        <taxon>Aeoliella</taxon>
    </lineage>
</organism>
<dbReference type="SUPFAM" id="SSF49899">
    <property type="entry name" value="Concanavalin A-like lectins/glucanases"/>
    <property type="match status" value="1"/>
</dbReference>
<evidence type="ECO:0000313" key="3">
    <source>
        <dbReference type="Proteomes" id="UP001155241"/>
    </source>
</evidence>
<dbReference type="RefSeq" id="WP_252852766.1">
    <property type="nucleotide sequence ID" value="NZ_JAMXLR010000037.1"/>
</dbReference>
<dbReference type="InterPro" id="IPR013320">
    <property type="entry name" value="ConA-like_dom_sf"/>
</dbReference>
<dbReference type="EMBL" id="JAMXLR010000037">
    <property type="protein sequence ID" value="MCO6044650.1"/>
    <property type="molecule type" value="Genomic_DNA"/>
</dbReference>
<dbReference type="InterPro" id="IPR012373">
    <property type="entry name" value="Ferrdict_sens_TM"/>
</dbReference>
<gene>
    <name evidence="2" type="ORF">NG895_12100</name>
</gene>
<dbReference type="Pfam" id="PF04773">
    <property type="entry name" value="FecR"/>
    <property type="match status" value="1"/>
</dbReference>
<keyword evidence="3" id="KW-1185">Reference proteome</keyword>